<gene>
    <name evidence="1" type="ORF">L2E82_02438</name>
</gene>
<reference evidence="2" key="1">
    <citation type="journal article" date="2022" name="Mol. Ecol. Resour.">
        <title>The genomes of chicory, endive, great burdock and yacon provide insights into Asteraceae palaeo-polyploidization history and plant inulin production.</title>
        <authorList>
            <person name="Fan W."/>
            <person name="Wang S."/>
            <person name="Wang H."/>
            <person name="Wang A."/>
            <person name="Jiang F."/>
            <person name="Liu H."/>
            <person name="Zhao H."/>
            <person name="Xu D."/>
            <person name="Zhang Y."/>
        </authorList>
    </citation>
    <scope>NUCLEOTIDE SEQUENCE [LARGE SCALE GENOMIC DNA]</scope>
    <source>
        <strain evidence="2">cv. Punajuju</strain>
    </source>
</reference>
<evidence type="ECO:0000313" key="2">
    <source>
        <dbReference type="Proteomes" id="UP001055811"/>
    </source>
</evidence>
<reference evidence="1 2" key="2">
    <citation type="journal article" date="2022" name="Mol. Ecol. Resour.">
        <title>The genomes of chicory, endive, great burdock and yacon provide insights into Asteraceae paleo-polyploidization history and plant inulin production.</title>
        <authorList>
            <person name="Fan W."/>
            <person name="Wang S."/>
            <person name="Wang H."/>
            <person name="Wang A."/>
            <person name="Jiang F."/>
            <person name="Liu H."/>
            <person name="Zhao H."/>
            <person name="Xu D."/>
            <person name="Zhang Y."/>
        </authorList>
    </citation>
    <scope>NUCLEOTIDE SEQUENCE [LARGE SCALE GENOMIC DNA]</scope>
    <source>
        <strain evidence="2">cv. Punajuju</strain>
        <tissue evidence="1">Leaves</tissue>
    </source>
</reference>
<sequence length="132" mass="14477">MQLTVWIFKIQCRSAVLATAVAVSGTMILLLLSRDKAGFLENSTKTQDSGGGSCVKSGRVVRSCLSSGKKNGRSRKKVRFSVDVKESSAKSDEYKKAHTEMMVRKHVSYGTQTIFDGVGADMNSLMRMKFSN</sequence>
<protein>
    <submittedName>
        <fullName evidence="1">Uncharacterized protein</fullName>
    </submittedName>
</protein>
<name>A0ACB9H1N2_CICIN</name>
<dbReference type="EMBL" id="CM042009">
    <property type="protein sequence ID" value="KAI3789637.1"/>
    <property type="molecule type" value="Genomic_DNA"/>
</dbReference>
<organism evidence="1 2">
    <name type="scientific">Cichorium intybus</name>
    <name type="common">Chicory</name>
    <dbReference type="NCBI Taxonomy" id="13427"/>
    <lineage>
        <taxon>Eukaryota</taxon>
        <taxon>Viridiplantae</taxon>
        <taxon>Streptophyta</taxon>
        <taxon>Embryophyta</taxon>
        <taxon>Tracheophyta</taxon>
        <taxon>Spermatophyta</taxon>
        <taxon>Magnoliopsida</taxon>
        <taxon>eudicotyledons</taxon>
        <taxon>Gunneridae</taxon>
        <taxon>Pentapetalae</taxon>
        <taxon>asterids</taxon>
        <taxon>campanulids</taxon>
        <taxon>Asterales</taxon>
        <taxon>Asteraceae</taxon>
        <taxon>Cichorioideae</taxon>
        <taxon>Cichorieae</taxon>
        <taxon>Cichoriinae</taxon>
        <taxon>Cichorium</taxon>
    </lineage>
</organism>
<keyword evidence="2" id="KW-1185">Reference proteome</keyword>
<dbReference type="Proteomes" id="UP001055811">
    <property type="component" value="Linkage Group LG01"/>
</dbReference>
<proteinExistence type="predicted"/>
<comment type="caution">
    <text evidence="1">The sequence shown here is derived from an EMBL/GenBank/DDBJ whole genome shotgun (WGS) entry which is preliminary data.</text>
</comment>
<evidence type="ECO:0000313" key="1">
    <source>
        <dbReference type="EMBL" id="KAI3789637.1"/>
    </source>
</evidence>
<accession>A0ACB9H1N2</accession>